<name>A0ABS7PPW9_9SPHN</name>
<dbReference type="GO" id="GO:0016874">
    <property type="term" value="F:ligase activity"/>
    <property type="evidence" value="ECO:0007669"/>
    <property type="project" value="UniProtKB-KW"/>
</dbReference>
<evidence type="ECO:0000313" key="3">
    <source>
        <dbReference type="Proteomes" id="UP000706039"/>
    </source>
</evidence>
<comment type="caution">
    <text evidence="2">The sequence shown here is derived from an EMBL/GenBank/DDBJ whole genome shotgun (WGS) entry which is preliminary data.</text>
</comment>
<evidence type="ECO:0000313" key="2">
    <source>
        <dbReference type="EMBL" id="MBY8823039.1"/>
    </source>
</evidence>
<proteinExistence type="predicted"/>
<dbReference type="RefSeq" id="WP_222990073.1">
    <property type="nucleotide sequence ID" value="NZ_JAINVV010000004.1"/>
</dbReference>
<evidence type="ECO:0000256" key="1">
    <source>
        <dbReference type="SAM" id="MobiDB-lite"/>
    </source>
</evidence>
<dbReference type="EMBL" id="JAINVV010000004">
    <property type="protein sequence ID" value="MBY8823039.1"/>
    <property type="molecule type" value="Genomic_DNA"/>
</dbReference>
<dbReference type="SUPFAM" id="SSF55144">
    <property type="entry name" value="LigT-like"/>
    <property type="match status" value="1"/>
</dbReference>
<organism evidence="2 3">
    <name type="scientific">Sphingomonas colocasiae</name>
    <dbReference type="NCBI Taxonomy" id="1848973"/>
    <lineage>
        <taxon>Bacteria</taxon>
        <taxon>Pseudomonadati</taxon>
        <taxon>Pseudomonadota</taxon>
        <taxon>Alphaproteobacteria</taxon>
        <taxon>Sphingomonadales</taxon>
        <taxon>Sphingomonadaceae</taxon>
        <taxon>Sphingomonas</taxon>
    </lineage>
</organism>
<protein>
    <submittedName>
        <fullName evidence="2">2'-5' RNA ligase family protein</fullName>
    </submittedName>
</protein>
<dbReference type="Gene3D" id="3.90.1140.10">
    <property type="entry name" value="Cyclic phosphodiesterase"/>
    <property type="match status" value="1"/>
</dbReference>
<accession>A0ABS7PPW9</accession>
<dbReference type="Pfam" id="PF13563">
    <property type="entry name" value="2_5_RNA_ligase2"/>
    <property type="match status" value="1"/>
</dbReference>
<gene>
    <name evidence="2" type="ORF">K7G82_12100</name>
</gene>
<keyword evidence="3" id="KW-1185">Reference proteome</keyword>
<dbReference type="InterPro" id="IPR009097">
    <property type="entry name" value="Cyclic_Pdiesterase"/>
</dbReference>
<feature type="region of interest" description="Disordered" evidence="1">
    <location>
        <begin position="1"/>
        <end position="28"/>
    </location>
</feature>
<dbReference type="Proteomes" id="UP000706039">
    <property type="component" value="Unassembled WGS sequence"/>
</dbReference>
<keyword evidence="2" id="KW-0436">Ligase</keyword>
<feature type="compositionally biased region" description="Basic and acidic residues" evidence="1">
    <location>
        <begin position="7"/>
        <end position="16"/>
    </location>
</feature>
<reference evidence="2 3" key="1">
    <citation type="submission" date="2021-08" db="EMBL/GenBank/DDBJ databases">
        <authorList>
            <person name="Tuo L."/>
        </authorList>
    </citation>
    <scope>NUCLEOTIDE SEQUENCE [LARGE SCALE GENOMIC DNA]</scope>
    <source>
        <strain evidence="2 3">JCM 31229</strain>
    </source>
</reference>
<sequence>MSRSHRKPIEPARRLSETIPDARASSGSHTASAPIIVSALFGASDHARLTALRTEHYPAERNRLDAHLTLFHHLPPSVAPELRARLGEAARARPPEAMITGIMDLGRGTAYAVSSPPLEDIRDALADAFDPLLIPQDRAPWRPHVTIQNKVEPMAARALQRSLSAGFKPRPLTISGLAA</sequence>